<reference evidence="1 2" key="2">
    <citation type="journal article" date="2019" name="G3 (Bethesda)">
        <title>Hybrid Assembly of the Genome of the Entomopathogenic Nematode Steinernema carpocapsae Identifies the X-Chromosome.</title>
        <authorList>
            <person name="Serra L."/>
            <person name="Macchietto M."/>
            <person name="Macias-Munoz A."/>
            <person name="McGill C.J."/>
            <person name="Rodriguez I.M."/>
            <person name="Rodriguez B."/>
            <person name="Murad R."/>
            <person name="Mortazavi A."/>
        </authorList>
    </citation>
    <scope>NUCLEOTIDE SEQUENCE [LARGE SCALE GENOMIC DNA]</scope>
    <source>
        <strain evidence="1 2">ALL</strain>
    </source>
</reference>
<dbReference type="AlphaFoldDB" id="A0A4U5MJ94"/>
<reference evidence="1 2" key="1">
    <citation type="journal article" date="2015" name="Genome Biol.">
        <title>Comparative genomics of Steinernema reveals deeply conserved gene regulatory networks.</title>
        <authorList>
            <person name="Dillman A.R."/>
            <person name="Macchietto M."/>
            <person name="Porter C.F."/>
            <person name="Rogers A."/>
            <person name="Williams B."/>
            <person name="Antoshechkin I."/>
            <person name="Lee M.M."/>
            <person name="Goodwin Z."/>
            <person name="Lu X."/>
            <person name="Lewis E.E."/>
            <person name="Goodrich-Blair H."/>
            <person name="Stock S.P."/>
            <person name="Adams B.J."/>
            <person name="Sternberg P.W."/>
            <person name="Mortazavi A."/>
        </authorList>
    </citation>
    <scope>NUCLEOTIDE SEQUENCE [LARGE SCALE GENOMIC DNA]</scope>
    <source>
        <strain evidence="1 2">ALL</strain>
    </source>
</reference>
<protein>
    <recommendedName>
        <fullName evidence="3">DUF38 domain-containing protein</fullName>
    </recommendedName>
</protein>
<comment type="caution">
    <text evidence="1">The sequence shown here is derived from an EMBL/GenBank/DDBJ whole genome shotgun (WGS) entry which is preliminary data.</text>
</comment>
<dbReference type="EMBL" id="AZBU02000007">
    <property type="protein sequence ID" value="TKR69312.1"/>
    <property type="molecule type" value="Genomic_DNA"/>
</dbReference>
<evidence type="ECO:0000313" key="2">
    <source>
        <dbReference type="Proteomes" id="UP000298663"/>
    </source>
</evidence>
<evidence type="ECO:0000313" key="1">
    <source>
        <dbReference type="EMBL" id="TKR69312.1"/>
    </source>
</evidence>
<sequence length="299" mass="35682">MEFSPYGFCHNVFKLLPQLKPKDIIFFRNEWAAAARIVTSKFVRLNIEIQLERLPWAYRITNKDNERITYTWNQVLELESDYVFFYEIQLTGTIPTISHEIPEEDVMTQIFPFVCQHIDNTEGCLSISHRPNFMVPERIFDIFKQESRIKFFKIFGTQNGESLLHYKIDTVSPLKLHLKIPLYDSQSEKKLQEKFFSGELKYLKAVRTGMEMDLDFAVKLIDYFKRTEGEKKFYIKLRNDFTYKELEPYVKKLKKNSRSRELRALEKEMHLHRYEFLFPGTSNKLTIIDHPGKISFEVS</sequence>
<evidence type="ECO:0008006" key="3">
    <source>
        <dbReference type="Google" id="ProtNLM"/>
    </source>
</evidence>
<keyword evidence="2" id="KW-1185">Reference proteome</keyword>
<dbReference type="Proteomes" id="UP000298663">
    <property type="component" value="Unassembled WGS sequence"/>
</dbReference>
<proteinExistence type="predicted"/>
<organism evidence="1 2">
    <name type="scientific">Steinernema carpocapsae</name>
    <name type="common">Entomopathogenic nematode</name>
    <dbReference type="NCBI Taxonomy" id="34508"/>
    <lineage>
        <taxon>Eukaryota</taxon>
        <taxon>Metazoa</taxon>
        <taxon>Ecdysozoa</taxon>
        <taxon>Nematoda</taxon>
        <taxon>Chromadorea</taxon>
        <taxon>Rhabditida</taxon>
        <taxon>Tylenchina</taxon>
        <taxon>Panagrolaimomorpha</taxon>
        <taxon>Strongyloidoidea</taxon>
        <taxon>Steinernematidae</taxon>
        <taxon>Steinernema</taxon>
    </lineage>
</organism>
<gene>
    <name evidence="1" type="ORF">L596_021488</name>
</gene>
<name>A0A4U5MJ94_STECR</name>
<accession>A0A4U5MJ94</accession>